<comment type="caution">
    <text evidence="1">The sequence shown here is derived from an EMBL/GenBank/DDBJ whole genome shotgun (WGS) entry which is preliminary data.</text>
</comment>
<dbReference type="Gene3D" id="3.40.630.30">
    <property type="match status" value="1"/>
</dbReference>
<dbReference type="Proteomes" id="UP000239522">
    <property type="component" value="Unassembled WGS sequence"/>
</dbReference>
<dbReference type="InterPro" id="IPR016181">
    <property type="entry name" value="Acyl_CoA_acyltransferase"/>
</dbReference>
<gene>
    <name evidence="1" type="ORF">BST83_02390</name>
</gene>
<proteinExistence type="predicted"/>
<dbReference type="AlphaFoldDB" id="A0A2S7KU69"/>
<evidence type="ECO:0000313" key="1">
    <source>
        <dbReference type="EMBL" id="PQB06160.1"/>
    </source>
</evidence>
<protein>
    <recommendedName>
        <fullName evidence="3">BioF2-like acetyltransferase domain-containing protein</fullName>
    </recommendedName>
</protein>
<name>A0A2S7KU69_9FLAO</name>
<sequence length="249" mass="29152">MPITWRKKAGIKYVYPSLWLLELGVFSLDESQDIQPFLAILCSKFMFVELRLNTKNKFLKSASLISKQFQYLDLKIGYEAILKGYNRNRKRELVKANKYHLIENWTDNPDKLITIFKENIAERVKGISDKDYANLRNLMNFSLKNGVGELLTIYDTNNKLLAAAFFLKHKNKVTQLVCASDISNRQNGVHTFFNDRAIFKYQPHFDSYNFGGSSMENIANYYVSFGSKTEKYQQIKYNNLPFLLKLFKR</sequence>
<evidence type="ECO:0000313" key="2">
    <source>
        <dbReference type="Proteomes" id="UP000239522"/>
    </source>
</evidence>
<evidence type="ECO:0008006" key="3">
    <source>
        <dbReference type="Google" id="ProtNLM"/>
    </source>
</evidence>
<dbReference type="SUPFAM" id="SSF55729">
    <property type="entry name" value="Acyl-CoA N-acyltransferases (Nat)"/>
    <property type="match status" value="1"/>
</dbReference>
<organism evidence="1 2">
    <name type="scientific">Polaribacter filamentus</name>
    <dbReference type="NCBI Taxonomy" id="53483"/>
    <lineage>
        <taxon>Bacteria</taxon>
        <taxon>Pseudomonadati</taxon>
        <taxon>Bacteroidota</taxon>
        <taxon>Flavobacteriia</taxon>
        <taxon>Flavobacteriales</taxon>
        <taxon>Flavobacteriaceae</taxon>
    </lineage>
</organism>
<dbReference type="EMBL" id="MQUA01000013">
    <property type="protein sequence ID" value="PQB06160.1"/>
    <property type="molecule type" value="Genomic_DNA"/>
</dbReference>
<accession>A0A2S7KU69</accession>
<reference evidence="1 2" key="1">
    <citation type="submission" date="2016-11" db="EMBL/GenBank/DDBJ databases">
        <title>Trade-off between light-utilization and light-protection in marine flavobacteria.</title>
        <authorList>
            <person name="Kumagai Y."/>
        </authorList>
    </citation>
    <scope>NUCLEOTIDE SEQUENCE [LARGE SCALE GENOMIC DNA]</scope>
    <source>
        <strain evidence="1 2">ATCC 700397</strain>
    </source>
</reference>
<keyword evidence="2" id="KW-1185">Reference proteome</keyword>